<sequence>MRGTPDPLTYFRALADKPFNYDFFQALRRIECLYPGKPKLGMGLRPIDEAVRLAQEPSMIFAPSSLSSFHLPAGGRPGRMEVRFFGLLGPNGPLPLHLTEYARARLLNAGDATFVHFLDMLNHRFLMLFYRAWAQARPTVSLDRPREDRFTVYVGALEGLAGSRMRERDEIGDFAKLFFAGLLGRQVRNRDGIIALLASYFRVPVEIDEFAGHWMRIPARDQTRLSAGDTGEASTQLGVGAVLGARIWDRQHKFRIRLGPLTLSQYESFLPGGKAIGRLVAWVRQYFCFELEWDVRLVLAHDEVPKASLGQFGRLGWTTWLGTRSAATDAADLNLNAERLISRQSEITGPGQIRP</sequence>
<dbReference type="PANTHER" id="PTHR35564:SF4">
    <property type="entry name" value="CYTOPLASMIC PROTEIN"/>
    <property type="match status" value="1"/>
</dbReference>
<dbReference type="EMBL" id="FNKY01000001">
    <property type="protein sequence ID" value="SDQ67900.1"/>
    <property type="molecule type" value="Genomic_DNA"/>
</dbReference>
<dbReference type="RefSeq" id="WP_074632016.1">
    <property type="nucleotide sequence ID" value="NZ_FNKY01000001.1"/>
</dbReference>
<proteinExistence type="predicted"/>
<evidence type="ECO:0000313" key="2">
    <source>
        <dbReference type="Proteomes" id="UP000183471"/>
    </source>
</evidence>
<accession>A0ABY0TDS2</accession>
<name>A0ABY0TDS2_9PROT</name>
<dbReference type="Proteomes" id="UP000183471">
    <property type="component" value="Unassembled WGS sequence"/>
</dbReference>
<dbReference type="Pfam" id="PF06996">
    <property type="entry name" value="T6SS_TssG"/>
    <property type="match status" value="1"/>
</dbReference>
<keyword evidence="2" id="KW-1185">Reference proteome</keyword>
<evidence type="ECO:0000313" key="1">
    <source>
        <dbReference type="EMBL" id="SDQ67900.1"/>
    </source>
</evidence>
<protein>
    <submittedName>
        <fullName evidence="1">Type VI secretion system protein ImpH</fullName>
    </submittedName>
</protein>
<organism evidence="1 2">
    <name type="scientific">Nitrosospira multiformis</name>
    <dbReference type="NCBI Taxonomy" id="1231"/>
    <lineage>
        <taxon>Bacteria</taxon>
        <taxon>Pseudomonadati</taxon>
        <taxon>Pseudomonadota</taxon>
        <taxon>Betaproteobacteria</taxon>
        <taxon>Nitrosomonadales</taxon>
        <taxon>Nitrosomonadaceae</taxon>
        <taxon>Nitrosospira</taxon>
    </lineage>
</organism>
<reference evidence="1 2" key="1">
    <citation type="submission" date="2016-10" db="EMBL/GenBank/DDBJ databases">
        <authorList>
            <person name="Varghese N."/>
            <person name="Submissions S."/>
        </authorList>
    </citation>
    <scope>NUCLEOTIDE SEQUENCE [LARGE SCALE GENOMIC DNA]</scope>
    <source>
        <strain evidence="1 2">Nl1</strain>
    </source>
</reference>
<gene>
    <name evidence="1" type="ORF">SAMN05216402_1820</name>
</gene>
<dbReference type="InterPro" id="IPR010732">
    <property type="entry name" value="T6SS_TssG-like"/>
</dbReference>
<comment type="caution">
    <text evidence="1">The sequence shown here is derived from an EMBL/GenBank/DDBJ whole genome shotgun (WGS) entry which is preliminary data.</text>
</comment>
<dbReference type="NCBIfam" id="TIGR03347">
    <property type="entry name" value="VI_chp_1"/>
    <property type="match status" value="1"/>
</dbReference>
<dbReference type="PANTHER" id="PTHR35564">
    <property type="match status" value="1"/>
</dbReference>